<reference evidence="2" key="1">
    <citation type="journal article" date="2014" name="Science">
        <title>Ancient hybridizations among the ancestral genomes of bread wheat.</title>
        <authorList>
            <consortium name="International Wheat Genome Sequencing Consortium,"/>
            <person name="Marcussen T."/>
            <person name="Sandve S.R."/>
            <person name="Heier L."/>
            <person name="Spannagl M."/>
            <person name="Pfeifer M."/>
            <person name="Jakobsen K.S."/>
            <person name="Wulff B.B."/>
            <person name="Steuernagel B."/>
            <person name="Mayer K.F."/>
            <person name="Olsen O.A."/>
        </authorList>
    </citation>
    <scope>NUCLEOTIDE SEQUENCE [LARGE SCALE GENOMIC DNA]</scope>
    <source>
        <strain evidence="2">cv. AL8/78</strain>
    </source>
</reference>
<keyword evidence="2" id="KW-1185">Reference proteome</keyword>
<organism evidence="1 2">
    <name type="scientific">Aegilops tauschii subsp. strangulata</name>
    <name type="common">Goatgrass</name>
    <dbReference type="NCBI Taxonomy" id="200361"/>
    <lineage>
        <taxon>Eukaryota</taxon>
        <taxon>Viridiplantae</taxon>
        <taxon>Streptophyta</taxon>
        <taxon>Embryophyta</taxon>
        <taxon>Tracheophyta</taxon>
        <taxon>Spermatophyta</taxon>
        <taxon>Magnoliopsida</taxon>
        <taxon>Liliopsida</taxon>
        <taxon>Poales</taxon>
        <taxon>Poaceae</taxon>
        <taxon>BOP clade</taxon>
        <taxon>Pooideae</taxon>
        <taxon>Triticodae</taxon>
        <taxon>Triticeae</taxon>
        <taxon>Triticinae</taxon>
        <taxon>Aegilops</taxon>
    </lineage>
</organism>
<reference evidence="1" key="3">
    <citation type="journal article" date="2017" name="Nature">
        <title>Genome sequence of the progenitor of the wheat D genome Aegilops tauschii.</title>
        <authorList>
            <person name="Luo M.C."/>
            <person name="Gu Y.Q."/>
            <person name="Puiu D."/>
            <person name="Wang H."/>
            <person name="Twardziok S.O."/>
            <person name="Deal K.R."/>
            <person name="Huo N."/>
            <person name="Zhu T."/>
            <person name="Wang L."/>
            <person name="Wang Y."/>
            <person name="McGuire P.E."/>
            <person name="Liu S."/>
            <person name="Long H."/>
            <person name="Ramasamy R.K."/>
            <person name="Rodriguez J.C."/>
            <person name="Van S.L."/>
            <person name="Yuan L."/>
            <person name="Wang Z."/>
            <person name="Xia Z."/>
            <person name="Xiao L."/>
            <person name="Anderson O.D."/>
            <person name="Ouyang S."/>
            <person name="Liang Y."/>
            <person name="Zimin A.V."/>
            <person name="Pertea G."/>
            <person name="Qi P."/>
            <person name="Bennetzen J.L."/>
            <person name="Dai X."/>
            <person name="Dawson M.W."/>
            <person name="Muller H.G."/>
            <person name="Kugler K."/>
            <person name="Rivarola-Duarte L."/>
            <person name="Spannagl M."/>
            <person name="Mayer K.F.X."/>
            <person name="Lu F.H."/>
            <person name="Bevan M.W."/>
            <person name="Leroy P."/>
            <person name="Li P."/>
            <person name="You F.M."/>
            <person name="Sun Q."/>
            <person name="Liu Z."/>
            <person name="Lyons E."/>
            <person name="Wicker T."/>
            <person name="Salzberg S.L."/>
            <person name="Devos K.M."/>
            <person name="Dvorak J."/>
        </authorList>
    </citation>
    <scope>NUCLEOTIDE SEQUENCE [LARGE SCALE GENOMIC DNA]</scope>
    <source>
        <strain evidence="1">cv. AL8/78</strain>
    </source>
</reference>
<dbReference type="Gramene" id="AET4Gv20523400.2">
    <property type="protein sequence ID" value="AET4Gv20523400.2"/>
    <property type="gene ID" value="AET4Gv20523400"/>
</dbReference>
<evidence type="ECO:0000313" key="2">
    <source>
        <dbReference type="Proteomes" id="UP000015105"/>
    </source>
</evidence>
<name>A0A453ID01_AEGTS</name>
<dbReference type="Proteomes" id="UP000015105">
    <property type="component" value="Chromosome 4D"/>
</dbReference>
<reference evidence="1" key="4">
    <citation type="submission" date="2019-03" db="UniProtKB">
        <authorList>
            <consortium name="EnsemblPlants"/>
        </authorList>
    </citation>
    <scope>IDENTIFICATION</scope>
</reference>
<protein>
    <submittedName>
        <fullName evidence="1">Uncharacterized protein</fullName>
    </submittedName>
</protein>
<reference evidence="1" key="5">
    <citation type="journal article" date="2021" name="G3 (Bethesda)">
        <title>Aegilops tauschii genome assembly Aet v5.0 features greater sequence contiguity and improved annotation.</title>
        <authorList>
            <person name="Wang L."/>
            <person name="Zhu T."/>
            <person name="Rodriguez J.C."/>
            <person name="Deal K.R."/>
            <person name="Dubcovsky J."/>
            <person name="McGuire P.E."/>
            <person name="Lux T."/>
            <person name="Spannagl M."/>
            <person name="Mayer K.F.X."/>
            <person name="Baldrich P."/>
            <person name="Meyers B.C."/>
            <person name="Huo N."/>
            <person name="Gu Y.Q."/>
            <person name="Zhou H."/>
            <person name="Devos K.M."/>
            <person name="Bennetzen J.L."/>
            <person name="Unver T."/>
            <person name="Budak H."/>
            <person name="Gulick P.J."/>
            <person name="Galiba G."/>
            <person name="Kalapos B."/>
            <person name="Nelson D.R."/>
            <person name="Li P."/>
            <person name="You F.M."/>
            <person name="Luo M.C."/>
            <person name="Dvorak J."/>
        </authorList>
    </citation>
    <scope>NUCLEOTIDE SEQUENCE [LARGE SCALE GENOMIC DNA]</scope>
    <source>
        <strain evidence="1">cv. AL8/78</strain>
    </source>
</reference>
<sequence>MTLWFSCVHQHCQFWRQMTKHERLGFFFYK</sequence>
<proteinExistence type="predicted"/>
<evidence type="ECO:0000313" key="1">
    <source>
        <dbReference type="EnsemblPlants" id="AET4Gv20523400.2"/>
    </source>
</evidence>
<dbReference type="AlphaFoldDB" id="A0A453ID01"/>
<dbReference type="EnsemblPlants" id="AET4Gv20523400.2">
    <property type="protein sequence ID" value="AET4Gv20523400.2"/>
    <property type="gene ID" value="AET4Gv20523400"/>
</dbReference>
<accession>A0A453ID01</accession>
<reference evidence="2" key="2">
    <citation type="journal article" date="2017" name="Nat. Plants">
        <title>The Aegilops tauschii genome reveals multiple impacts of transposons.</title>
        <authorList>
            <person name="Zhao G."/>
            <person name="Zou C."/>
            <person name="Li K."/>
            <person name="Wang K."/>
            <person name="Li T."/>
            <person name="Gao L."/>
            <person name="Zhang X."/>
            <person name="Wang H."/>
            <person name="Yang Z."/>
            <person name="Liu X."/>
            <person name="Jiang W."/>
            <person name="Mao L."/>
            <person name="Kong X."/>
            <person name="Jiao Y."/>
            <person name="Jia J."/>
        </authorList>
    </citation>
    <scope>NUCLEOTIDE SEQUENCE [LARGE SCALE GENOMIC DNA]</scope>
    <source>
        <strain evidence="2">cv. AL8/78</strain>
    </source>
</reference>